<dbReference type="InterPro" id="IPR002252">
    <property type="entry name" value="Glyco_hydro_36"/>
</dbReference>
<keyword evidence="6" id="KW-0326">Glycosidase</keyword>
<evidence type="ECO:0000256" key="5">
    <source>
        <dbReference type="ARBA" id="ARBA00023002"/>
    </source>
</evidence>
<dbReference type="Gene3D" id="3.40.50.720">
    <property type="entry name" value="NAD(P)-binding Rossmann-like Domain"/>
    <property type="match status" value="1"/>
</dbReference>
<dbReference type="InterPro" id="IPR031705">
    <property type="entry name" value="Glyco_hydro_36_C"/>
</dbReference>
<evidence type="ECO:0000256" key="2">
    <source>
        <dbReference type="ARBA" id="ARBA00004685"/>
    </source>
</evidence>
<dbReference type="FunFam" id="3.40.50.720:FF:000121">
    <property type="entry name" value="Prostaglandin reductase 2"/>
    <property type="match status" value="1"/>
</dbReference>
<dbReference type="Pfam" id="PF02065">
    <property type="entry name" value="Melibiase"/>
    <property type="match status" value="1"/>
</dbReference>
<proteinExistence type="predicted"/>
<feature type="domain" description="Enoyl reductase (ER)" evidence="9">
    <location>
        <begin position="20"/>
        <end position="342"/>
    </location>
</feature>
<dbReference type="InterPro" id="IPR013149">
    <property type="entry name" value="ADH-like_C"/>
</dbReference>
<organism evidence="10">
    <name type="scientific">Hypocrella siamensis</name>
    <dbReference type="NCBI Taxonomy" id="696354"/>
    <lineage>
        <taxon>Eukaryota</taxon>
        <taxon>Fungi</taxon>
        <taxon>Dikarya</taxon>
        <taxon>Ascomycota</taxon>
        <taxon>Pezizomycotina</taxon>
        <taxon>Sordariomycetes</taxon>
        <taxon>Hypocreomycetidae</taxon>
        <taxon>Hypocreales</taxon>
        <taxon>Clavicipitaceae</taxon>
        <taxon>Hypocrella</taxon>
    </lineage>
</organism>
<evidence type="ECO:0000256" key="4">
    <source>
        <dbReference type="ARBA" id="ARBA00022801"/>
    </source>
</evidence>
<dbReference type="Pfam" id="PF16875">
    <property type="entry name" value="Glyco_hydro_36N"/>
    <property type="match status" value="1"/>
</dbReference>
<dbReference type="SUPFAM" id="SSF51445">
    <property type="entry name" value="(Trans)glycosidases"/>
    <property type="match status" value="1"/>
</dbReference>
<dbReference type="InterPro" id="IPR011032">
    <property type="entry name" value="GroES-like_sf"/>
</dbReference>
<comment type="pathway">
    <text evidence="2">Mycotoxin biosynthesis.</text>
</comment>
<dbReference type="Pfam" id="PF16884">
    <property type="entry name" value="ADH_N_2"/>
    <property type="match status" value="1"/>
</dbReference>
<dbReference type="InterPro" id="IPR013780">
    <property type="entry name" value="Glyco_hydro_b"/>
</dbReference>
<dbReference type="PANTHER" id="PTHR43205:SF7">
    <property type="entry name" value="PROSTAGLANDIN REDUCTASE 1"/>
    <property type="match status" value="1"/>
</dbReference>
<name>A0A173GN33_9HYPO</name>
<dbReference type="GO" id="GO:0016628">
    <property type="term" value="F:oxidoreductase activity, acting on the CH-CH group of donors, NAD or NADP as acceptor"/>
    <property type="evidence" value="ECO:0007669"/>
    <property type="project" value="InterPro"/>
</dbReference>
<evidence type="ECO:0000256" key="3">
    <source>
        <dbReference type="ARBA" id="ARBA00012755"/>
    </source>
</evidence>
<dbReference type="Gene3D" id="2.70.98.60">
    <property type="entry name" value="alpha-galactosidase from lactobacil brevis"/>
    <property type="match status" value="1"/>
</dbReference>
<dbReference type="InterPro" id="IPR017853">
    <property type="entry name" value="GH"/>
</dbReference>
<comment type="catalytic activity">
    <reaction evidence="1">
        <text>Hydrolysis of terminal, non-reducing alpha-D-galactose residues in alpha-D-galactosides, including galactose oligosaccharides, galactomannans and galactolipids.</text>
        <dbReference type="EC" id="3.2.1.22"/>
    </reaction>
</comment>
<evidence type="ECO:0000256" key="8">
    <source>
        <dbReference type="ARBA" id="ARBA00083301"/>
    </source>
</evidence>
<evidence type="ECO:0000256" key="6">
    <source>
        <dbReference type="ARBA" id="ARBA00023295"/>
    </source>
</evidence>
<dbReference type="Pfam" id="PF16874">
    <property type="entry name" value="Glyco_hydro_36C"/>
    <property type="match status" value="1"/>
</dbReference>
<dbReference type="CDD" id="cd05288">
    <property type="entry name" value="PGDH"/>
    <property type="match status" value="1"/>
</dbReference>
<dbReference type="InterPro" id="IPR031704">
    <property type="entry name" value="Glyco_hydro_36_N"/>
</dbReference>
<evidence type="ECO:0000313" key="10">
    <source>
        <dbReference type="EMBL" id="ANH56445.1"/>
    </source>
</evidence>
<dbReference type="SUPFAM" id="SSF50129">
    <property type="entry name" value="GroES-like"/>
    <property type="match status" value="1"/>
</dbReference>
<dbReference type="AlphaFoldDB" id="A0A173GN33"/>
<dbReference type="Pfam" id="PF00107">
    <property type="entry name" value="ADH_zinc_N"/>
    <property type="match status" value="1"/>
</dbReference>
<dbReference type="CDD" id="cd14791">
    <property type="entry name" value="GH36"/>
    <property type="match status" value="1"/>
</dbReference>
<dbReference type="GO" id="GO:0004557">
    <property type="term" value="F:alpha-galactosidase activity"/>
    <property type="evidence" value="ECO:0007669"/>
    <property type="project" value="UniProtKB-EC"/>
</dbReference>
<dbReference type="InterPro" id="IPR020843">
    <property type="entry name" value="ER"/>
</dbReference>
<accession>A0A173GN33</accession>
<dbReference type="InterPro" id="IPR038417">
    <property type="entry name" value="Alpga-gal_N_sf"/>
</dbReference>
<dbReference type="Gene3D" id="3.90.180.10">
    <property type="entry name" value="Medium-chain alcohol dehydrogenases, catalytic domain"/>
    <property type="match status" value="1"/>
</dbReference>
<dbReference type="GO" id="GO:0016052">
    <property type="term" value="P:carbohydrate catabolic process"/>
    <property type="evidence" value="ECO:0007669"/>
    <property type="project" value="InterPro"/>
</dbReference>
<protein>
    <recommendedName>
        <fullName evidence="7">Dehydrogenase FUB6</fullName>
        <ecNumber evidence="3">3.2.1.22</ecNumber>
    </recommendedName>
    <alternativeName>
        <fullName evidence="8">Fusaric acid biosynthesis protein 6</fullName>
    </alternativeName>
</protein>
<evidence type="ECO:0000256" key="7">
    <source>
        <dbReference type="ARBA" id="ARBA00069006"/>
    </source>
</evidence>
<keyword evidence="5" id="KW-0560">Oxidoreductase</keyword>
<dbReference type="SMART" id="SM00829">
    <property type="entry name" value="PKS_ER"/>
    <property type="match status" value="1"/>
</dbReference>
<dbReference type="InterPro" id="IPR013785">
    <property type="entry name" value="Aldolase_TIM"/>
</dbReference>
<dbReference type="InterPro" id="IPR036291">
    <property type="entry name" value="NAD(P)-bd_dom_sf"/>
</dbReference>
<reference evidence="10" key="1">
    <citation type="journal article" date="2016" name="BMC Genomics">
        <title>Genome sequence and comparative analysis of clavicipitaceous insect-pathogenic fungus Aschersonia badia with Metarhizium spp.</title>
        <authorList>
            <person name="Agrawal Y."/>
            <person name="Narwani T."/>
            <person name="Subramanian S."/>
        </authorList>
    </citation>
    <scope>NUCLEOTIDE SEQUENCE</scope>
    <source>
        <strain evidence="10">MTCC 10142</strain>
    </source>
</reference>
<dbReference type="EC" id="3.2.1.22" evidence="3"/>
<dbReference type="InterPro" id="IPR041694">
    <property type="entry name" value="ADH_N_2"/>
</dbReference>
<dbReference type="SUPFAM" id="SSF51735">
    <property type="entry name" value="NAD(P)-binding Rossmann-fold domains"/>
    <property type="match status" value="1"/>
</dbReference>
<keyword evidence="4" id="KW-0378">Hydrolase</keyword>
<feature type="non-terminal residue" evidence="10">
    <location>
        <position position="1110"/>
    </location>
</feature>
<sequence>MTANKTLIYKKLPKGLPVPGQDLVVESREIDLENVPEGGLIVEVLFSSFDPYLRGRMRDPSIKSYSPPFETGSPISNDSVSKILKSDHPDFQPGDIIKASVPIAEYAAIRNVAEQRVIKVQNPFNLDLALLIGPLGMPGLTAYSSLHKIGKMAKGETIFVSSAAGAVGQLVGQVAKRQGLTVIGSVGSDAKLDWITRELGFDAGFNYNKEAPADALKRLAPKGVDIYFENVGGEHLDAALAHMNNGGRIIACGMISQYNNIGEPYVLKNLTNIVARRLTFQGFIVSDPEYGPAYYREHQEKVQQWLAEGSIKAKISYTDGIENAAEGLVGIFEGKNFGKAVLRIKVVESVKTVRLPLKKLAGDCGWPLRQTMSRLPTSGGPMGASQREAVVVNGRHFALHGENVSYCFHIDEDTGDVMSDHFGGPVTEPVDEPPAMGGGWSTQAHVRREFPDQGRGDFGSPAVRIRHATGHAVSAFKYVSHEVVAGKPELPGLPATFGSEDEVTSLVMRMVDSVSAIQVDLCYSIFAKHDAIARSAAVKNMGSSEVIIEKLASFSVDMPYDEYEMLQLRGEWVRECTRTRRKVDYGTQGLGSSNGYSSHFHNPFVSLLSPSATESHGDVWGFSLVYTGSFSAEVEKSPQGVTRILVGTNPNQLSWPLKPGESLTSPECVAVFASAGIGDMSRKFHRLYRNNLVRSRFAHKTRPALLNSWEGLFFNFDQDTIYKLAQDAAQLGVKLFVLDDGWFGVKYPRINDQAGLGDWEANPERFPHGLKSIADKVRRLKVASSRTKAQNESTTCLQFGLWIEPEMVNRNSSLYEQHPDWVLSAGDYPRTEARNQLVLNLALPEVQDFIIQTVADILDSAPISYVKWDNNRGIHESPSPSNYHAYILGLYRVLGELTTRFPDVLWEGCASGGGRFDPGILHYFPQSWTSDNTDALDRLQIQFGTSVVYPPSSMGAHVGAVPYETTGRSTPIRFRAHVAMMGGSFGLELDPAHIPQEERDEIPDLIALAERVNPIVIRGDLWRLRLPGESHLPAAMFVSEDGSLAVLFLFQTHTVPTHSFPRLRLQGLDPGSAYRVDGERFYSGATLLNCGIAYSFRGDYDSKVVFLERL</sequence>
<dbReference type="PANTHER" id="PTHR43205">
    <property type="entry name" value="PROSTAGLANDIN REDUCTASE"/>
    <property type="match status" value="1"/>
</dbReference>
<dbReference type="Gene3D" id="3.20.20.70">
    <property type="entry name" value="Aldolase class I"/>
    <property type="match status" value="1"/>
</dbReference>
<dbReference type="EMBL" id="KU202535">
    <property type="protein sequence ID" value="ANH56445.1"/>
    <property type="molecule type" value="Genomic_DNA"/>
</dbReference>
<evidence type="ECO:0000256" key="1">
    <source>
        <dbReference type="ARBA" id="ARBA00001255"/>
    </source>
</evidence>
<evidence type="ECO:0000259" key="9">
    <source>
        <dbReference type="SMART" id="SM00829"/>
    </source>
</evidence>
<dbReference type="Gene3D" id="2.60.40.1180">
    <property type="entry name" value="Golgi alpha-mannosidase II"/>
    <property type="match status" value="1"/>
</dbReference>
<dbReference type="PRINTS" id="PR00743">
    <property type="entry name" value="GLHYDRLASE36"/>
</dbReference>
<dbReference type="InterPro" id="IPR045010">
    <property type="entry name" value="MDR_fam"/>
</dbReference>
<dbReference type="FunFam" id="3.20.20.70:FF:000118">
    <property type="entry name" value="Alpha-galactosidase"/>
    <property type="match status" value="1"/>
</dbReference>